<dbReference type="Gene3D" id="2.130.10.130">
    <property type="entry name" value="Integrin alpha, N-terminal"/>
    <property type="match status" value="3"/>
</dbReference>
<evidence type="ECO:0000256" key="2">
    <source>
        <dbReference type="SAM" id="SignalP"/>
    </source>
</evidence>
<name>A0A517Y9J7_9BACT</name>
<dbReference type="EMBL" id="CP036274">
    <property type="protein sequence ID" value="QDU26896.1"/>
    <property type="molecule type" value="Genomic_DNA"/>
</dbReference>
<evidence type="ECO:0000256" key="1">
    <source>
        <dbReference type="ARBA" id="ARBA00022729"/>
    </source>
</evidence>
<dbReference type="Proteomes" id="UP000315017">
    <property type="component" value="Chromosome"/>
</dbReference>
<dbReference type="KEGG" id="aagg:ETAA8_19800"/>
<keyword evidence="1 2" id="KW-0732">Signal</keyword>
<dbReference type="OrthoDB" id="5287961at2"/>
<feature type="domain" description="ASPIC/UnbV" evidence="3">
    <location>
        <begin position="490"/>
        <end position="563"/>
    </location>
</feature>
<feature type="signal peptide" evidence="2">
    <location>
        <begin position="1"/>
        <end position="24"/>
    </location>
</feature>
<proteinExistence type="predicted"/>
<dbReference type="InterPro" id="IPR027039">
    <property type="entry name" value="Crtac1"/>
</dbReference>
<reference evidence="4 5" key="1">
    <citation type="submission" date="2019-02" db="EMBL/GenBank/DDBJ databases">
        <title>Deep-cultivation of Planctomycetes and their phenomic and genomic characterization uncovers novel biology.</title>
        <authorList>
            <person name="Wiegand S."/>
            <person name="Jogler M."/>
            <person name="Boedeker C."/>
            <person name="Pinto D."/>
            <person name="Vollmers J."/>
            <person name="Rivas-Marin E."/>
            <person name="Kohn T."/>
            <person name="Peeters S.H."/>
            <person name="Heuer A."/>
            <person name="Rast P."/>
            <person name="Oberbeckmann S."/>
            <person name="Bunk B."/>
            <person name="Jeske O."/>
            <person name="Meyerdierks A."/>
            <person name="Storesund J.E."/>
            <person name="Kallscheuer N."/>
            <person name="Luecker S."/>
            <person name="Lage O.M."/>
            <person name="Pohl T."/>
            <person name="Merkel B.J."/>
            <person name="Hornburger P."/>
            <person name="Mueller R.-W."/>
            <person name="Bruemmer F."/>
            <person name="Labrenz M."/>
            <person name="Spormann A.M."/>
            <person name="Op den Camp H."/>
            <person name="Overmann J."/>
            <person name="Amann R."/>
            <person name="Jetten M.S.M."/>
            <person name="Mascher T."/>
            <person name="Medema M.H."/>
            <person name="Devos D.P."/>
            <person name="Kaster A.-K."/>
            <person name="Ovreas L."/>
            <person name="Rohde M."/>
            <person name="Galperin M.Y."/>
            <person name="Jogler C."/>
        </authorList>
    </citation>
    <scope>NUCLEOTIDE SEQUENCE [LARGE SCALE GENOMIC DNA]</scope>
    <source>
        <strain evidence="4 5">ETA_A8</strain>
    </source>
</reference>
<dbReference type="Pfam" id="PF13517">
    <property type="entry name" value="FG-GAP_3"/>
    <property type="match status" value="3"/>
</dbReference>
<dbReference type="InterPro" id="IPR011519">
    <property type="entry name" value="UnbV_ASPIC"/>
</dbReference>
<feature type="chain" id="PRO_5021769286" evidence="2">
    <location>
        <begin position="25"/>
        <end position="567"/>
    </location>
</feature>
<dbReference type="PANTHER" id="PTHR16026:SF0">
    <property type="entry name" value="CARTILAGE ACIDIC PROTEIN 1"/>
    <property type="match status" value="1"/>
</dbReference>
<dbReference type="SUPFAM" id="SSF69318">
    <property type="entry name" value="Integrin alpha N-terminal domain"/>
    <property type="match status" value="1"/>
</dbReference>
<evidence type="ECO:0000313" key="5">
    <source>
        <dbReference type="Proteomes" id="UP000315017"/>
    </source>
</evidence>
<gene>
    <name evidence="4" type="ORF">ETAA8_19800</name>
</gene>
<dbReference type="AlphaFoldDB" id="A0A517Y9J7"/>
<organism evidence="4 5">
    <name type="scientific">Anatilimnocola aggregata</name>
    <dbReference type="NCBI Taxonomy" id="2528021"/>
    <lineage>
        <taxon>Bacteria</taxon>
        <taxon>Pseudomonadati</taxon>
        <taxon>Planctomycetota</taxon>
        <taxon>Planctomycetia</taxon>
        <taxon>Pirellulales</taxon>
        <taxon>Pirellulaceae</taxon>
        <taxon>Anatilimnocola</taxon>
    </lineage>
</organism>
<evidence type="ECO:0000259" key="3">
    <source>
        <dbReference type="Pfam" id="PF07593"/>
    </source>
</evidence>
<dbReference type="RefSeq" id="WP_145087781.1">
    <property type="nucleotide sequence ID" value="NZ_CP036274.1"/>
</dbReference>
<dbReference type="InterPro" id="IPR028994">
    <property type="entry name" value="Integrin_alpha_N"/>
</dbReference>
<evidence type="ECO:0000313" key="4">
    <source>
        <dbReference type="EMBL" id="QDU26896.1"/>
    </source>
</evidence>
<dbReference type="PANTHER" id="PTHR16026">
    <property type="entry name" value="CARTILAGE ACIDIC PROTEIN 1"/>
    <property type="match status" value="1"/>
</dbReference>
<dbReference type="Pfam" id="PF07593">
    <property type="entry name" value="UnbV_ASPIC"/>
    <property type="match status" value="1"/>
</dbReference>
<sequence length="567" mass="60874" precursor="true">MNRRSPFRLLALAAALSCSLPLSAAKFTAAAEPKTAFMFQDAGDSAGLFPAVAEIAGHGCGWGDVNGDGFPDLYVGTFGGMPYKSKSNQLFINKGGKFVKDEQPALQITGRANGAIFVDFDNDGDLDLYATNHAINSKKPETSHFMQPNTLFRNDENGKFTDVSKESGACVEGMACRSTSALDYDGDGLLDLLVGECFFQGGKSRTKLYRNEGKLKFKDVTKEVGLPDEITGFGVAAGDVNGDTRPDIFVSGRHHGNRLFLGSKAGKFEELPAANADFSWASFKDGDDTTCGVTFGDVNRDGLTDIVVGSHFSKPWFVGGIGVRLYLNRGVTGGLPKFEDVSQQVGLVGLPLKSPHVEIQDFDNDGWPEIYTSIVKFAENRPYPVIFKNNGVKDGLPQFATDALAVNDFPTEEDTKISGSGKFFEKMEAEKKIVYSAPGPTCDYDRDGKIDMFLPNWWTGLRSLLLKNETASGNYLDVTVQGKGKTNLQGIGSTVRIYEAGKLGQKEALLGQREIAVGFGYASGQEAAAHFGLGKATTCDVEVILPNDGGTLKAAGVAANQRLKVAQ</sequence>
<keyword evidence="5" id="KW-1185">Reference proteome</keyword>
<dbReference type="InterPro" id="IPR013517">
    <property type="entry name" value="FG-GAP"/>
</dbReference>
<protein>
    <submittedName>
        <fullName evidence="4">FG-GAP repeat protein</fullName>
    </submittedName>
</protein>
<accession>A0A517Y9J7</accession>